<gene>
    <name evidence="2" type="ORF">C802_03851</name>
</gene>
<sequence length="92" mass="10830">MAKEKIEGKASEPVASCDQLPEVTNIQPMIRIIKGKQVMLDRDLAAIYGVETKRLNEQVKRNIERFPDFMFQLTKEEFEENYHTLVRFHLYA</sequence>
<evidence type="ECO:0000259" key="1">
    <source>
        <dbReference type="Pfam" id="PF10543"/>
    </source>
</evidence>
<dbReference type="Proteomes" id="UP000014200">
    <property type="component" value="Unassembled WGS sequence"/>
</dbReference>
<name>R9HZL0_9BACT</name>
<dbReference type="Pfam" id="PF10543">
    <property type="entry name" value="ORF6N"/>
    <property type="match status" value="1"/>
</dbReference>
<protein>
    <recommendedName>
        <fullName evidence="1">KilA-N DNA-binding domain-containing protein</fullName>
    </recommendedName>
</protein>
<keyword evidence="3" id="KW-1185">Reference proteome</keyword>
<dbReference type="PATRIC" id="fig|1235788.3.peg.3944"/>
<reference evidence="2 3" key="1">
    <citation type="submission" date="2013-04" db="EMBL/GenBank/DDBJ databases">
        <title>The Genome Sequence of Bacteroides massiliensis dnLKV3.</title>
        <authorList>
            <consortium name="The Broad Institute Genomics Platform"/>
            <consortium name="The Broad Institute Genome Sequencing Center for Infectious Disease"/>
            <person name="Earl A."/>
            <person name="Xavier R."/>
            <person name="Kuhn K."/>
            <person name="Stappenbeck T."/>
            <person name="Walker B."/>
            <person name="Young S."/>
            <person name="Zeng Q."/>
            <person name="Gargeya S."/>
            <person name="Fitzgerald M."/>
            <person name="Haas B."/>
            <person name="Abouelleil A."/>
            <person name="Allen A.W."/>
            <person name="Alvarado L."/>
            <person name="Arachchi H.M."/>
            <person name="Berlin A.M."/>
            <person name="Chapman S.B."/>
            <person name="Gainer-Dewar J."/>
            <person name="Goldberg J."/>
            <person name="Griggs A."/>
            <person name="Gujja S."/>
            <person name="Hansen M."/>
            <person name="Howarth C."/>
            <person name="Imamovic A."/>
            <person name="Ireland A."/>
            <person name="Larimer J."/>
            <person name="McCowan C."/>
            <person name="Murphy C."/>
            <person name="Pearson M."/>
            <person name="Poon T.W."/>
            <person name="Priest M."/>
            <person name="Roberts A."/>
            <person name="Saif S."/>
            <person name="Shea T."/>
            <person name="Sisk P."/>
            <person name="Sykes S."/>
            <person name="Wortman J."/>
            <person name="Nusbaum C."/>
            <person name="Birren B."/>
        </authorList>
    </citation>
    <scope>NUCLEOTIDE SEQUENCE [LARGE SCALE GENOMIC DNA]</scope>
    <source>
        <strain evidence="3">dnLKV3</strain>
    </source>
</reference>
<comment type="caution">
    <text evidence="2">The sequence shown here is derived from an EMBL/GenBank/DDBJ whole genome shotgun (WGS) entry which is preliminary data.</text>
</comment>
<evidence type="ECO:0000313" key="2">
    <source>
        <dbReference type="EMBL" id="EOS09399.1"/>
    </source>
</evidence>
<feature type="domain" description="KilA-N DNA-binding" evidence="1">
    <location>
        <begin position="30"/>
        <end position="80"/>
    </location>
</feature>
<dbReference type="STRING" id="1235788.C802_03851"/>
<evidence type="ECO:0000313" key="3">
    <source>
        <dbReference type="Proteomes" id="UP000014200"/>
    </source>
</evidence>
<proteinExistence type="predicted"/>
<dbReference type="EMBL" id="ASSP01000023">
    <property type="protein sequence ID" value="EOS09399.1"/>
    <property type="molecule type" value="Genomic_DNA"/>
</dbReference>
<dbReference type="InterPro" id="IPR018873">
    <property type="entry name" value="KilA-N_DNA-bd_domain"/>
</dbReference>
<dbReference type="HOGENOM" id="CLU_2407185_0_0_10"/>
<organism evidence="2 3">
    <name type="scientific">Phocaeicola sartorii</name>
    <dbReference type="NCBI Taxonomy" id="671267"/>
    <lineage>
        <taxon>Bacteria</taxon>
        <taxon>Pseudomonadati</taxon>
        <taxon>Bacteroidota</taxon>
        <taxon>Bacteroidia</taxon>
        <taxon>Bacteroidales</taxon>
        <taxon>Bacteroidaceae</taxon>
        <taxon>Phocaeicola</taxon>
    </lineage>
</organism>
<dbReference type="AlphaFoldDB" id="R9HZL0"/>
<accession>R9HZL0</accession>